<feature type="region of interest" description="Disordered" evidence="1">
    <location>
        <begin position="535"/>
        <end position="575"/>
    </location>
</feature>
<dbReference type="eggNOG" id="ENOG502SFS1">
    <property type="taxonomic scope" value="Eukaryota"/>
</dbReference>
<feature type="region of interest" description="Disordered" evidence="1">
    <location>
        <begin position="398"/>
        <end position="419"/>
    </location>
</feature>
<protein>
    <submittedName>
        <fullName evidence="2">Uncharacterized protein</fullName>
    </submittedName>
</protein>
<feature type="compositionally biased region" description="Low complexity" evidence="1">
    <location>
        <begin position="551"/>
        <end position="560"/>
    </location>
</feature>
<dbReference type="PANTHER" id="PTHR40201:SF1">
    <property type="entry name" value="AP-3 COMPLEX SUBUNIT DELTA"/>
    <property type="match status" value="1"/>
</dbReference>
<dbReference type="EMBL" id="DF157096">
    <property type="protein sequence ID" value="GAB64975.1"/>
    <property type="molecule type" value="Genomic_DNA"/>
</dbReference>
<reference evidence="2 3" key="1">
    <citation type="journal article" date="2012" name="Nat. Genet.">
        <title>Plasmodium cynomolgi genome sequences provide insight into Plasmodium vivax and the monkey malaria clade.</title>
        <authorList>
            <person name="Tachibana S."/>
            <person name="Sullivan S.A."/>
            <person name="Kawai S."/>
            <person name="Nakamura S."/>
            <person name="Kim H.R."/>
            <person name="Goto N."/>
            <person name="Arisue N."/>
            <person name="Palacpac N.M.Q."/>
            <person name="Honma H."/>
            <person name="Yagi M."/>
            <person name="Tougan T."/>
            <person name="Katakai Y."/>
            <person name="Kaneko O."/>
            <person name="Mita T."/>
            <person name="Kita K."/>
            <person name="Yasutomi Y."/>
            <person name="Sutton P.L."/>
            <person name="Shakhbatyan R."/>
            <person name="Horii T."/>
            <person name="Yasunaga T."/>
            <person name="Barnwell J.W."/>
            <person name="Escalante A.A."/>
            <person name="Carlton J.M."/>
            <person name="Tanabe K."/>
        </authorList>
    </citation>
    <scope>NUCLEOTIDE SEQUENCE [LARGE SCALE GENOMIC DNA]</scope>
    <source>
        <strain evidence="2 3">B</strain>
    </source>
</reference>
<dbReference type="KEGG" id="pcy:PCYB_041770"/>
<gene>
    <name evidence="2" type="ORF">PCYB_041770</name>
</gene>
<feature type="compositionally biased region" description="Polar residues" evidence="1">
    <location>
        <begin position="112"/>
        <end position="121"/>
    </location>
</feature>
<feature type="region of interest" description="Disordered" evidence="1">
    <location>
        <begin position="146"/>
        <end position="176"/>
    </location>
</feature>
<evidence type="ECO:0000313" key="3">
    <source>
        <dbReference type="Proteomes" id="UP000006319"/>
    </source>
</evidence>
<keyword evidence="3" id="KW-1185">Reference proteome</keyword>
<evidence type="ECO:0000313" key="2">
    <source>
        <dbReference type="EMBL" id="GAB64975.1"/>
    </source>
</evidence>
<feature type="compositionally biased region" description="Low complexity" evidence="1">
    <location>
        <begin position="166"/>
        <end position="176"/>
    </location>
</feature>
<dbReference type="PhylomeDB" id="K6USM7"/>
<organism evidence="2 3">
    <name type="scientific">Plasmodium cynomolgi (strain B)</name>
    <dbReference type="NCBI Taxonomy" id="1120755"/>
    <lineage>
        <taxon>Eukaryota</taxon>
        <taxon>Sar</taxon>
        <taxon>Alveolata</taxon>
        <taxon>Apicomplexa</taxon>
        <taxon>Aconoidasida</taxon>
        <taxon>Haemosporida</taxon>
        <taxon>Plasmodiidae</taxon>
        <taxon>Plasmodium</taxon>
        <taxon>Plasmodium (Plasmodium)</taxon>
    </lineage>
</organism>
<dbReference type="PANTHER" id="PTHR40201">
    <property type="entry name" value="OSMIOPHILIC BODY PROTEIN"/>
    <property type="match status" value="1"/>
</dbReference>
<feature type="compositionally biased region" description="Basic and acidic residues" evidence="1">
    <location>
        <begin position="851"/>
        <end position="906"/>
    </location>
</feature>
<feature type="region of interest" description="Disordered" evidence="1">
    <location>
        <begin position="831"/>
        <end position="906"/>
    </location>
</feature>
<feature type="region of interest" description="Disordered" evidence="1">
    <location>
        <begin position="301"/>
        <end position="332"/>
    </location>
</feature>
<evidence type="ECO:0000256" key="1">
    <source>
        <dbReference type="SAM" id="MobiDB-lite"/>
    </source>
</evidence>
<dbReference type="AlphaFoldDB" id="K6USM7"/>
<name>K6USM7_PLACD</name>
<dbReference type="OMA" id="NMAGFNM"/>
<accession>K6USM7</accession>
<dbReference type="OrthoDB" id="378037at2759"/>
<dbReference type="RefSeq" id="XP_004225376.1">
    <property type="nucleotide sequence ID" value="XM_004225328.1"/>
</dbReference>
<proteinExistence type="predicted"/>
<dbReference type="GeneID" id="14695813"/>
<feature type="region of interest" description="Disordered" evidence="1">
    <location>
        <begin position="79"/>
        <end position="126"/>
    </location>
</feature>
<dbReference type="VEuPathDB" id="PlasmoDB:PCYB_041770"/>
<sequence>MEGFNTAGFNMAGFNMEGFNMAGFNMADFNRTDFNRASSGGGTLGDPARGHPLREYKSDQMLKKKIDASIFSNLQTILPDEEKQSPPHPVGTAKGGSPSESLNKSRDAKSGANGSKSLSGEDQSREESEWPFSAYCADHWIDPFFPPSNEHMERKKKKNREKTKQNTHSSSDSAVNSPSSIFIYSKFFKNEVECMKYINLTQSTYDSRMRLLLILYKLVIIIKHRELLQDELFQKEESQALKGANISRSSPLLFFIFESVITFITPSLQVNKNSLYYILVSNILINLLTIISARNVGGGSERRSYAGHSEEHTSKHQSVVEKKRSNERSSLKHAHDAFMTDEGMNYYHQGSFYTDLFTHESFISNVKNKNNHIVFEILSNLSKKEVNKYRLVGGGREEEATDLGHTNRERRKRSLEKKKEKKSENSLIYNVPLLLSLFVRCVTLHVQNFKFHHKNLYLQRNFNALHVPSSILKCMLPANHFNISLFVNLLELFYVTIRIYNNHFVGLNRSLFHGEVHGEMHGELHGGMHGGMHGGVGASLGGDGSKEEANRGSSGANRGGSSHREGGNVGSGHAPPDGDKEHLHLYVSTLNGVLNECYEAHHENMKNRDSHVIKSNPIERMLLYFLYNRINTVYDLFYNFFLNCLREKKKKKIFDMANEYIYGFLKNDIYDHINRINHFLDSTEYYDFYVNTLTFMVLNKHTCLHIIKGDILTKLLYVPDIYHAIFDKSKTFNAIYYLNHNHQYVRNKNHIILCSLIVLLIKMLYVFVKSVRGGGGCYFDGDSFGELPLDDFFMRRVVPPVAAVKEEDEAEVDAEVDAEVEAATAAATGAAGWGAHPGDAKNAKNAQNGDRGGEKFVDGLDIMRGRPSPHADRRGSHADRRGSHAERGDGYTERDGHEEKKHRAQTENEAEFFLDAMLDIISKLSDRINFIFLKIEKINCLAIFEESYLYVELLTKTSYYCNHFNINHMLISLMSKGVEHHLFYINRILEKFIFEKEVIIDPYSPYEITASSTSESIDKEKKNRRKNDLSLFTQRVLYLCYKSILNYNTILLNIIQTPYFTYSYFVVHLYILLLKSTRLVTNIIEHFGRKNTTLIRTIKVQAGLSYVPICLDIVNTVKEKKREKIHYARGTAKSSLSCYLSDSHSGSEASNYLGEVVQYNRSIDEYINTKRVYKDDYLFNFLPEMIELKSYYDILKEILERSAFLGAFILEKLKYTCEDSCLKQILISNVCSYLIHINATLLPSNICTSNLKKKCTLIYNYVVNIHKK</sequence>
<dbReference type="Proteomes" id="UP000006319">
    <property type="component" value="Chromosome 4"/>
</dbReference>